<evidence type="ECO:0000313" key="3">
    <source>
        <dbReference type="Proteomes" id="UP000019484"/>
    </source>
</evidence>
<dbReference type="AlphaFoldDB" id="W9XLY7"/>
<dbReference type="HOGENOM" id="CLU_1735767_0_0_1"/>
<accession>W9XLY7</accession>
<dbReference type="GeneID" id="19162467"/>
<organism evidence="2 3">
    <name type="scientific">Capronia coronata CBS 617.96</name>
    <dbReference type="NCBI Taxonomy" id="1182541"/>
    <lineage>
        <taxon>Eukaryota</taxon>
        <taxon>Fungi</taxon>
        <taxon>Dikarya</taxon>
        <taxon>Ascomycota</taxon>
        <taxon>Pezizomycotina</taxon>
        <taxon>Eurotiomycetes</taxon>
        <taxon>Chaetothyriomycetidae</taxon>
        <taxon>Chaetothyriales</taxon>
        <taxon>Herpotrichiellaceae</taxon>
        <taxon>Capronia</taxon>
    </lineage>
</organism>
<keyword evidence="3" id="KW-1185">Reference proteome</keyword>
<gene>
    <name evidence="2" type="ORF">A1O1_07611</name>
</gene>
<feature type="region of interest" description="Disordered" evidence="1">
    <location>
        <begin position="1"/>
        <end position="21"/>
    </location>
</feature>
<dbReference type="Proteomes" id="UP000019484">
    <property type="component" value="Unassembled WGS sequence"/>
</dbReference>
<comment type="caution">
    <text evidence="2">The sequence shown here is derived from an EMBL/GenBank/DDBJ whole genome shotgun (WGS) entry which is preliminary data.</text>
</comment>
<protein>
    <submittedName>
        <fullName evidence="2">Uncharacterized protein</fullName>
    </submittedName>
</protein>
<reference evidence="2 3" key="1">
    <citation type="submission" date="2013-03" db="EMBL/GenBank/DDBJ databases">
        <title>The Genome Sequence of Capronia coronata CBS 617.96.</title>
        <authorList>
            <consortium name="The Broad Institute Genomics Platform"/>
            <person name="Cuomo C."/>
            <person name="de Hoog S."/>
            <person name="Gorbushina A."/>
            <person name="Walker B."/>
            <person name="Young S.K."/>
            <person name="Zeng Q."/>
            <person name="Gargeya S."/>
            <person name="Fitzgerald M."/>
            <person name="Haas B."/>
            <person name="Abouelleil A."/>
            <person name="Allen A.W."/>
            <person name="Alvarado L."/>
            <person name="Arachchi H.M."/>
            <person name="Berlin A.M."/>
            <person name="Chapman S.B."/>
            <person name="Gainer-Dewar J."/>
            <person name="Goldberg J."/>
            <person name="Griggs A."/>
            <person name="Gujja S."/>
            <person name="Hansen M."/>
            <person name="Howarth C."/>
            <person name="Imamovic A."/>
            <person name="Ireland A."/>
            <person name="Larimer J."/>
            <person name="McCowan C."/>
            <person name="Murphy C."/>
            <person name="Pearson M."/>
            <person name="Poon T.W."/>
            <person name="Priest M."/>
            <person name="Roberts A."/>
            <person name="Saif S."/>
            <person name="Shea T."/>
            <person name="Sisk P."/>
            <person name="Sykes S."/>
            <person name="Wortman J."/>
            <person name="Nusbaum C."/>
            <person name="Birren B."/>
        </authorList>
    </citation>
    <scope>NUCLEOTIDE SEQUENCE [LARGE SCALE GENOMIC DNA]</scope>
    <source>
        <strain evidence="2 3">CBS 617.96</strain>
    </source>
</reference>
<feature type="compositionally biased region" description="Low complexity" evidence="1">
    <location>
        <begin position="1"/>
        <end position="18"/>
    </location>
</feature>
<name>W9XLY7_9EURO</name>
<evidence type="ECO:0000313" key="2">
    <source>
        <dbReference type="EMBL" id="EXJ81547.1"/>
    </source>
</evidence>
<sequence>CNVHSSLAASSTTSRSGSPGTDLLNLVVSMTTSTAALAPSPRCSRDSRARVRARPVQRRQPARHFAITAVRSITPLQDIFRCKIAKQRSPPESAILATDRRSDTQYKDHLEPVFRLSFHPSSSYIHTLGSDSITISAGGGQESQPAQNTWR</sequence>
<evidence type="ECO:0000256" key="1">
    <source>
        <dbReference type="SAM" id="MobiDB-lite"/>
    </source>
</evidence>
<feature type="compositionally biased region" description="Basic residues" evidence="1">
    <location>
        <begin position="50"/>
        <end position="60"/>
    </location>
</feature>
<dbReference type="EMBL" id="AMWN01000007">
    <property type="protein sequence ID" value="EXJ81547.1"/>
    <property type="molecule type" value="Genomic_DNA"/>
</dbReference>
<proteinExistence type="predicted"/>
<feature type="non-terminal residue" evidence="2">
    <location>
        <position position="151"/>
    </location>
</feature>
<dbReference type="RefSeq" id="XP_007726668.1">
    <property type="nucleotide sequence ID" value="XM_007728478.1"/>
</dbReference>
<feature type="non-terminal residue" evidence="2">
    <location>
        <position position="1"/>
    </location>
</feature>
<feature type="region of interest" description="Disordered" evidence="1">
    <location>
        <begin position="37"/>
        <end position="60"/>
    </location>
</feature>